<dbReference type="EMBL" id="JACHNC010000001">
    <property type="protein sequence ID" value="MBB4752287.1"/>
    <property type="molecule type" value="Genomic_DNA"/>
</dbReference>
<gene>
    <name evidence="1" type="ORF">BJ964_006448</name>
</gene>
<dbReference type="AlphaFoldDB" id="A0A7W7HL80"/>
<evidence type="ECO:0000313" key="1">
    <source>
        <dbReference type="EMBL" id="MBB4752287.1"/>
    </source>
</evidence>
<proteinExistence type="predicted"/>
<name>A0A7W7HL80_9ACTN</name>
<evidence type="ECO:0000313" key="2">
    <source>
        <dbReference type="Proteomes" id="UP000590511"/>
    </source>
</evidence>
<organism evidence="1 2">
    <name type="scientific">Actinoplanes lobatus</name>
    <dbReference type="NCBI Taxonomy" id="113568"/>
    <lineage>
        <taxon>Bacteria</taxon>
        <taxon>Bacillati</taxon>
        <taxon>Actinomycetota</taxon>
        <taxon>Actinomycetes</taxon>
        <taxon>Micromonosporales</taxon>
        <taxon>Micromonosporaceae</taxon>
        <taxon>Actinoplanes</taxon>
    </lineage>
</organism>
<sequence>MAALVAATALTAGTGHSGWTIARIDANIVN</sequence>
<comment type="caution">
    <text evidence="1">The sequence shown here is derived from an EMBL/GenBank/DDBJ whole genome shotgun (WGS) entry which is preliminary data.</text>
</comment>
<protein>
    <submittedName>
        <fullName evidence="1">Uncharacterized protein</fullName>
    </submittedName>
</protein>
<reference evidence="1 2" key="1">
    <citation type="submission" date="2020-08" db="EMBL/GenBank/DDBJ databases">
        <title>Sequencing the genomes of 1000 actinobacteria strains.</title>
        <authorList>
            <person name="Klenk H.-P."/>
        </authorList>
    </citation>
    <scope>NUCLEOTIDE SEQUENCE [LARGE SCALE GENOMIC DNA]</scope>
    <source>
        <strain evidence="1 2">DSM 43150</strain>
    </source>
</reference>
<dbReference type="Proteomes" id="UP000590511">
    <property type="component" value="Unassembled WGS sequence"/>
</dbReference>
<accession>A0A7W7HL80</accession>